<name>A0ABV9FU70_9NOCA</name>
<reference evidence="2" key="1">
    <citation type="journal article" date="2019" name="Int. J. Syst. Evol. Microbiol.">
        <title>The Global Catalogue of Microorganisms (GCM) 10K type strain sequencing project: providing services to taxonomists for standard genome sequencing and annotation.</title>
        <authorList>
            <consortium name="The Broad Institute Genomics Platform"/>
            <consortium name="The Broad Institute Genome Sequencing Center for Infectious Disease"/>
            <person name="Wu L."/>
            <person name="Ma J."/>
        </authorList>
    </citation>
    <scope>NUCLEOTIDE SEQUENCE [LARGE SCALE GENOMIC DNA]</scope>
    <source>
        <strain evidence="2">CCUG 54520</strain>
    </source>
</reference>
<dbReference type="SUPFAM" id="SSF51735">
    <property type="entry name" value="NAD(P)-binding Rossmann-fold domains"/>
    <property type="match status" value="1"/>
</dbReference>
<dbReference type="Gene3D" id="3.40.50.720">
    <property type="entry name" value="NAD(P)-binding Rossmann-like Domain"/>
    <property type="match status" value="1"/>
</dbReference>
<gene>
    <name evidence="1" type="ORF">ACFO6S_11800</name>
</gene>
<dbReference type="Proteomes" id="UP001595914">
    <property type="component" value="Unassembled WGS sequence"/>
</dbReference>
<evidence type="ECO:0000313" key="1">
    <source>
        <dbReference type="EMBL" id="MFC4604370.1"/>
    </source>
</evidence>
<dbReference type="Gene3D" id="3.90.25.10">
    <property type="entry name" value="UDP-galactose 4-epimerase, domain 1"/>
    <property type="match status" value="1"/>
</dbReference>
<organism evidence="1 2">
    <name type="scientific">Rhodococcus kronopolitis</name>
    <dbReference type="NCBI Taxonomy" id="1460226"/>
    <lineage>
        <taxon>Bacteria</taxon>
        <taxon>Bacillati</taxon>
        <taxon>Actinomycetota</taxon>
        <taxon>Actinomycetes</taxon>
        <taxon>Mycobacteriales</taxon>
        <taxon>Nocardiaceae</taxon>
        <taxon>Rhodococcus</taxon>
    </lineage>
</organism>
<proteinExistence type="predicted"/>
<keyword evidence="2" id="KW-1185">Reference proteome</keyword>
<dbReference type="InterPro" id="IPR051604">
    <property type="entry name" value="Ergot_Alk_Oxidoreductase"/>
</dbReference>
<sequence length="278" mass="29542">MTTTLVLGGTGKTGSRVAARLRDLGANVRIGSRAAEVPFDWDDDGSWAPALDGVDAVYISYYPDVSFPGAAERVGAFARAAVTSGARRLVLLSGRGEPDAVPTEDAVRGAGAEWTVLRCAWFAQNFSEHFLLQPVLDGVIALPAGDVAEPFLDAEDVADVAVAALTRDGHAGRTYELTGPRLVTFADATGELARATGRGMRYLPITVEQYADAAERAGVPAEEVEPLCELFDRVLDGHNAHLTDDVERVLGRRPRDFADYARDAAATGVWSADPVSVD</sequence>
<dbReference type="PANTHER" id="PTHR43162:SF1">
    <property type="entry name" value="PRESTALK A DIFFERENTIATION PROTEIN A"/>
    <property type="match status" value="1"/>
</dbReference>
<protein>
    <submittedName>
        <fullName evidence="1">NmrA family transcriptional regulator</fullName>
    </submittedName>
</protein>
<accession>A0ABV9FU70</accession>
<comment type="caution">
    <text evidence="1">The sequence shown here is derived from an EMBL/GenBank/DDBJ whole genome shotgun (WGS) entry which is preliminary data.</text>
</comment>
<dbReference type="PANTHER" id="PTHR43162">
    <property type="match status" value="1"/>
</dbReference>
<dbReference type="EMBL" id="JBHSFO010000005">
    <property type="protein sequence ID" value="MFC4604370.1"/>
    <property type="molecule type" value="Genomic_DNA"/>
</dbReference>
<evidence type="ECO:0000313" key="2">
    <source>
        <dbReference type="Proteomes" id="UP001595914"/>
    </source>
</evidence>
<dbReference type="InterPro" id="IPR036291">
    <property type="entry name" value="NAD(P)-bd_dom_sf"/>
</dbReference>